<feature type="transmembrane region" description="Helical" evidence="2">
    <location>
        <begin position="134"/>
        <end position="153"/>
    </location>
</feature>
<evidence type="ECO:0000256" key="1">
    <source>
        <dbReference type="SAM" id="MobiDB-lite"/>
    </source>
</evidence>
<accession>A0ABV9ZQ69</accession>
<proteinExistence type="predicted"/>
<keyword evidence="2" id="KW-0472">Membrane</keyword>
<keyword evidence="2" id="KW-0812">Transmembrane</keyword>
<gene>
    <name evidence="3" type="ORF">ACFPP6_01885</name>
</gene>
<feature type="transmembrane region" description="Helical" evidence="2">
    <location>
        <begin position="165"/>
        <end position="181"/>
    </location>
</feature>
<dbReference type="RefSeq" id="WP_382036805.1">
    <property type="nucleotide sequence ID" value="NZ_JBHSKJ010000001.1"/>
</dbReference>
<feature type="region of interest" description="Disordered" evidence="1">
    <location>
        <begin position="233"/>
        <end position="252"/>
    </location>
</feature>
<feature type="transmembrane region" description="Helical" evidence="2">
    <location>
        <begin position="353"/>
        <end position="371"/>
    </location>
</feature>
<evidence type="ECO:0008006" key="5">
    <source>
        <dbReference type="Google" id="ProtNLM"/>
    </source>
</evidence>
<feature type="transmembrane region" description="Helical" evidence="2">
    <location>
        <begin position="280"/>
        <end position="300"/>
    </location>
</feature>
<feature type="transmembrane region" description="Helical" evidence="2">
    <location>
        <begin position="488"/>
        <end position="509"/>
    </location>
</feature>
<keyword evidence="4" id="KW-1185">Reference proteome</keyword>
<feature type="transmembrane region" description="Helical" evidence="2">
    <location>
        <begin position="383"/>
        <end position="402"/>
    </location>
</feature>
<reference evidence="4" key="1">
    <citation type="journal article" date="2019" name="Int. J. Syst. Evol. Microbiol.">
        <title>The Global Catalogue of Microorganisms (GCM) 10K type strain sequencing project: providing services to taxonomists for standard genome sequencing and annotation.</title>
        <authorList>
            <consortium name="The Broad Institute Genomics Platform"/>
            <consortium name="The Broad Institute Genome Sequencing Center for Infectious Disease"/>
            <person name="Wu L."/>
            <person name="Ma J."/>
        </authorList>
    </citation>
    <scope>NUCLEOTIDE SEQUENCE [LARGE SCALE GENOMIC DNA]</scope>
    <source>
        <strain evidence="4">CGMCC 4.1641</strain>
    </source>
</reference>
<keyword evidence="2" id="KW-1133">Transmembrane helix</keyword>
<feature type="transmembrane region" description="Helical" evidence="2">
    <location>
        <begin position="29"/>
        <end position="48"/>
    </location>
</feature>
<feature type="transmembrane region" description="Helical" evidence="2">
    <location>
        <begin position="201"/>
        <end position="225"/>
    </location>
</feature>
<feature type="transmembrane region" description="Helical" evidence="2">
    <location>
        <begin position="461"/>
        <end position="482"/>
    </location>
</feature>
<dbReference type="Proteomes" id="UP001596222">
    <property type="component" value="Unassembled WGS sequence"/>
</dbReference>
<name>A0ABV9ZQ69_9ACTN</name>
<protein>
    <recommendedName>
        <fullName evidence="5">Integral membrane protein</fullName>
    </recommendedName>
</protein>
<feature type="transmembrane region" description="Helical" evidence="2">
    <location>
        <begin position="432"/>
        <end position="454"/>
    </location>
</feature>
<dbReference type="EMBL" id="JBHSKJ010000001">
    <property type="protein sequence ID" value="MFC5143455.1"/>
    <property type="molecule type" value="Genomic_DNA"/>
</dbReference>
<comment type="caution">
    <text evidence="3">The sequence shown here is derived from an EMBL/GenBank/DDBJ whole genome shotgun (WGS) entry which is preliminary data.</text>
</comment>
<organism evidence="3 4">
    <name type="scientific">Streptomyces aureoversilis</name>
    <dbReference type="NCBI Taxonomy" id="67277"/>
    <lineage>
        <taxon>Bacteria</taxon>
        <taxon>Bacillati</taxon>
        <taxon>Actinomycetota</taxon>
        <taxon>Actinomycetes</taxon>
        <taxon>Kitasatosporales</taxon>
        <taxon>Streptomycetaceae</taxon>
        <taxon>Streptomyces</taxon>
    </lineage>
</organism>
<sequence length="649" mass="70788">MELAFVPVVVLPHLVAVGADDMSRYLGKGLWRLVALGVVVFLLFGSVMRTRELQADARAKLPGRVWACLPPGRFPWVHPSPGKRRAAAADPWVVDRSSPWRAAATGVAAGIAVFPLDSAFTVVTDDTARLGRSAIEGLAIGLIIAAVIGPAMWRLAAHRDRTGAWWWLEGLALGAGVLAGAELTMQKSLALDIMDTDRLWLADVCFIALLPFCRHCCAGGSWSLLRHGRRAHRPREQHPRTSAAPASSPGYAPWRLPTTGQVGTAAPRGGDAGLRFRSRWHLLGAVVTAVLPTAAVWAFFLRTFAAITSYPQTLIDRMPGCFGHRVSSPPSLLDQIELFGIALHEAFVVQPMTMAPAYTMAMTCICLPLAFTPLRAAALWRRTTLLIMAGLGVFLIVLPFVARLTSDAVSRSTYDGIVLAQFSRVMFLYRHLPLTLMGIAVAVAAAALAARFGYRAPVLHAVSVTVLWGAVTFVPIICYFWPPARAVANADVAAPLLSLAVTAPLARLLRRPAITTPPPATRLRDRWRLITAITTAGVLIIVGSFFAAHHFVTIAPALPADERATRCTTGRWHVYSDVHTFTIQGEKAQAVGGKGITWDFMADGRYRRESRAAEFDVIWRARVWRLVHNGTTEGTWHVKDHRHHLGIRR</sequence>
<feature type="compositionally biased region" description="Low complexity" evidence="1">
    <location>
        <begin position="242"/>
        <end position="252"/>
    </location>
</feature>
<feature type="transmembrane region" description="Helical" evidence="2">
    <location>
        <begin position="529"/>
        <end position="552"/>
    </location>
</feature>
<evidence type="ECO:0000256" key="2">
    <source>
        <dbReference type="SAM" id="Phobius"/>
    </source>
</evidence>
<evidence type="ECO:0000313" key="4">
    <source>
        <dbReference type="Proteomes" id="UP001596222"/>
    </source>
</evidence>
<evidence type="ECO:0000313" key="3">
    <source>
        <dbReference type="EMBL" id="MFC5143455.1"/>
    </source>
</evidence>
<feature type="transmembrane region" description="Helical" evidence="2">
    <location>
        <begin position="102"/>
        <end position="122"/>
    </location>
</feature>